<name>A0A841IYZ4_9ACTN</name>
<dbReference type="Proteomes" id="UP000536604">
    <property type="component" value="Unassembled WGS sequence"/>
</dbReference>
<dbReference type="SUPFAM" id="SSF159888">
    <property type="entry name" value="YdhG-like"/>
    <property type="match status" value="1"/>
</dbReference>
<dbReference type="AlphaFoldDB" id="A0A841IYZ4"/>
<evidence type="ECO:0000313" key="2">
    <source>
        <dbReference type="EMBL" id="MBB6121468.1"/>
    </source>
</evidence>
<feature type="domain" description="YdhG-like" evidence="1">
    <location>
        <begin position="17"/>
        <end position="113"/>
    </location>
</feature>
<dbReference type="EMBL" id="JACHJO010000010">
    <property type="protein sequence ID" value="MBB6121468.1"/>
    <property type="molecule type" value="Genomic_DNA"/>
</dbReference>
<keyword evidence="3" id="KW-1185">Reference proteome</keyword>
<reference evidence="2 3" key="1">
    <citation type="submission" date="2020-08" db="EMBL/GenBank/DDBJ databases">
        <title>Genomic Encyclopedia of Type Strains, Phase III (KMG-III): the genomes of soil and plant-associated and newly described type strains.</title>
        <authorList>
            <person name="Whitman W."/>
        </authorList>
    </citation>
    <scope>NUCLEOTIDE SEQUENCE [LARGE SCALE GENOMIC DNA]</scope>
    <source>
        <strain evidence="2 3">CECT 8712</strain>
    </source>
</reference>
<dbReference type="InterPro" id="IPR014922">
    <property type="entry name" value="YdhG-like"/>
</dbReference>
<dbReference type="RefSeq" id="WP_184292913.1">
    <property type="nucleotide sequence ID" value="NZ_JACHJO010000010.1"/>
</dbReference>
<dbReference type="Pfam" id="PF08818">
    <property type="entry name" value="DUF1801"/>
    <property type="match status" value="1"/>
</dbReference>
<dbReference type="Gene3D" id="3.90.1150.200">
    <property type="match status" value="1"/>
</dbReference>
<accession>A0A841IYZ4</accession>
<sequence>MKHTTVTDYVAGLPETQREIAGLLLPLVEEALPGTGAVWHGHPVWSLGDRPGMSPVCYLRAHRSHVSFGFWQGQELSDPSGRLDAGARSMAQVRLRSPEDVDAELFADWLSQARGLHG</sequence>
<evidence type="ECO:0000259" key="1">
    <source>
        <dbReference type="Pfam" id="PF08818"/>
    </source>
</evidence>
<gene>
    <name evidence="2" type="ORF">FHS13_003437</name>
</gene>
<protein>
    <recommendedName>
        <fullName evidence="1">YdhG-like domain-containing protein</fullName>
    </recommendedName>
</protein>
<proteinExistence type="predicted"/>
<organism evidence="2 3">
    <name type="scientific">Nocardiopsis algeriensis</name>
    <dbReference type="NCBI Taxonomy" id="1478215"/>
    <lineage>
        <taxon>Bacteria</taxon>
        <taxon>Bacillati</taxon>
        <taxon>Actinomycetota</taxon>
        <taxon>Actinomycetes</taxon>
        <taxon>Streptosporangiales</taxon>
        <taxon>Nocardiopsidaceae</taxon>
        <taxon>Nocardiopsis</taxon>
    </lineage>
</organism>
<comment type="caution">
    <text evidence="2">The sequence shown here is derived from an EMBL/GenBank/DDBJ whole genome shotgun (WGS) entry which is preliminary data.</text>
</comment>
<evidence type="ECO:0000313" key="3">
    <source>
        <dbReference type="Proteomes" id="UP000536604"/>
    </source>
</evidence>